<comment type="caution">
    <text evidence="1">The sequence shown here is derived from an EMBL/GenBank/DDBJ whole genome shotgun (WGS) entry which is preliminary data.</text>
</comment>
<evidence type="ECO:0000313" key="2">
    <source>
        <dbReference type="Proteomes" id="UP000239263"/>
    </source>
</evidence>
<dbReference type="AlphaFoldDB" id="A0A2S7XAQ3"/>
<sequence length="406" mass="44751">MEIMKNQKGAITLLVSSFILMASLIFSLGSYKHIFYQVKRAQNEVEARKGYWAAEGGVECAFTKVSTIGSVPSTPIPECASLELTDLQITQEVNYQIKADKLSQVVKKDFSIGGKRSSGAMKSAADIYFYASTTFSTPDPGELTDDGWECVALRYRNRFESASAPINQGVIHGDKPFLEFDSKGLDCAPSHMTYGTGNDFLKDETVNPFESLFGVKKEDHNKVRDNGIFQIIDMNGQKKSQCGSKITDIINSGKYHIWVEGGCEIVSSDYANLATASNDTDGVFILIHDGVLSLIGSPSGSSPIKGLLFHFNTEFALGPNLSSWEGTEAYTQLSYEPSVFPSSYLTSSSYYQDGSFTFNGGQIFDSLGQSALFFNAVNFKYNKDVMDSVFEELVQPQWVKGSWHDF</sequence>
<reference evidence="1 2" key="1">
    <citation type="submission" date="2016-12" db="EMBL/GenBank/DDBJ databases">
        <title>Diversity of luminous bacteria.</title>
        <authorList>
            <person name="Yoshizawa S."/>
            <person name="Kogure K."/>
        </authorList>
    </citation>
    <scope>NUCLEOTIDE SEQUENCE [LARGE SCALE GENOMIC DNA]</scope>
    <source>
        <strain evidence="1 2">ATCC 33715</strain>
    </source>
</reference>
<protein>
    <submittedName>
        <fullName evidence="1">Uncharacterized protein</fullName>
    </submittedName>
</protein>
<accession>A0A2S7XAQ3</accession>
<name>A0A2S7XAQ3_9GAMM</name>
<evidence type="ECO:0000313" key="1">
    <source>
        <dbReference type="EMBL" id="PQJ88440.1"/>
    </source>
</evidence>
<organism evidence="1 2">
    <name type="scientific">Aliivibrio sifiae</name>
    <dbReference type="NCBI Taxonomy" id="566293"/>
    <lineage>
        <taxon>Bacteria</taxon>
        <taxon>Pseudomonadati</taxon>
        <taxon>Pseudomonadota</taxon>
        <taxon>Gammaproteobacteria</taxon>
        <taxon>Vibrionales</taxon>
        <taxon>Vibrionaceae</taxon>
        <taxon>Aliivibrio</taxon>
    </lineage>
</organism>
<dbReference type="Proteomes" id="UP000239263">
    <property type="component" value="Unassembled WGS sequence"/>
</dbReference>
<proteinExistence type="predicted"/>
<gene>
    <name evidence="1" type="ORF">BTO22_02145</name>
</gene>
<dbReference type="EMBL" id="MSCO01000001">
    <property type="protein sequence ID" value="PQJ88440.1"/>
    <property type="molecule type" value="Genomic_DNA"/>
</dbReference>